<comment type="caution">
    <text evidence="6">Lacks conserved residue(s) required for the propagation of feature annotation.</text>
</comment>
<feature type="domain" description="Ig-like" evidence="10">
    <location>
        <begin position="714"/>
        <end position="801"/>
    </location>
</feature>
<evidence type="ECO:0000256" key="6">
    <source>
        <dbReference type="PROSITE-ProRule" id="PRU00059"/>
    </source>
</evidence>
<keyword evidence="5" id="KW-0393">Immunoglobulin domain</keyword>
<dbReference type="InterPro" id="IPR013098">
    <property type="entry name" value="Ig_I-set"/>
</dbReference>
<dbReference type="InterPro" id="IPR003599">
    <property type="entry name" value="Ig_sub"/>
</dbReference>
<dbReference type="InterPro" id="IPR000859">
    <property type="entry name" value="CUB_dom"/>
</dbReference>
<dbReference type="InterPro" id="IPR036179">
    <property type="entry name" value="Ig-like_dom_sf"/>
</dbReference>
<dbReference type="SMART" id="SM00042">
    <property type="entry name" value="CUB"/>
    <property type="match status" value="1"/>
</dbReference>
<dbReference type="SUPFAM" id="SSF48726">
    <property type="entry name" value="Immunoglobulin"/>
    <property type="match status" value="6"/>
</dbReference>
<dbReference type="PANTHER" id="PTHR11640:SF31">
    <property type="entry name" value="IRREGULAR CHIASM C-ROUGHEST PROTEIN-RELATED"/>
    <property type="match status" value="1"/>
</dbReference>
<keyword evidence="4" id="KW-0325">Glycoprotein</keyword>
<accession>A0ABM0GQX1</accession>
<dbReference type="PANTHER" id="PTHR11640">
    <property type="entry name" value="NEPHRIN"/>
    <property type="match status" value="1"/>
</dbReference>
<evidence type="ECO:0000259" key="9">
    <source>
        <dbReference type="PROSITE" id="PS01180"/>
    </source>
</evidence>
<keyword evidence="3" id="KW-1015">Disulfide bond</keyword>
<evidence type="ECO:0000313" key="11">
    <source>
        <dbReference type="Proteomes" id="UP000694865"/>
    </source>
</evidence>
<evidence type="ECO:0000259" key="10">
    <source>
        <dbReference type="PROSITE" id="PS50835"/>
    </source>
</evidence>
<dbReference type="Pfam" id="PF00431">
    <property type="entry name" value="CUB"/>
    <property type="match status" value="1"/>
</dbReference>
<feature type="region of interest" description="Disordered" evidence="7">
    <location>
        <begin position="1029"/>
        <end position="1088"/>
    </location>
</feature>
<dbReference type="Gene3D" id="2.60.40.10">
    <property type="entry name" value="Immunoglobulins"/>
    <property type="match status" value="7"/>
</dbReference>
<sequence>ECSSDPCGTLGPCYNRVLPWNSTLPQYVCECPQTAMNTLTFMGFTCDVWTDANSKLTCFGESCMTGTFTSPNYPDLYLPRHRSLYLIYAPNAASITFVFDQNFEVETSKDEMYAGEGLQHPFPLVFQNKTTYPIYYVYEGYVAPPPLTLPGDTVWMLFDTDKTRQYRGWSLNWTASLQQEFNVEPVNVTVTEGENVTFESSVLYKHGVMSWIRDGSFYINRDLNMQTTDTRYSIVSTIANTMYNLHILNTEVNDAGTFVGYVSAKYAHQAIYTNLVNLVVHANQAFVDVPSTLTINEGEDVDWRVSVSDKHGTLSWYRDDTKLTHDDSLLVSDTRISVTSITINTDYTLHINGAVLSDAGTYIVRVTGGDLNDIPIETNPVTLNVHDLAMQSFVVVPSTTETVEGLAIVLKCQVDHKEGTLIWSKDGVDITSDVTITSSAYSSRYSITGDQSQGEYFLTISETENGDNGIYSVRVTAPINENSLEIKSQDATLIIHDHQRFITTPDNITIVEGQPLVLQVSVSNKHGIVTWVRNHVDISSDYSMTVNDARMSIQGTTQDVNFDLHINNVIMSDAGSYTVRVSAGALEDTNLFDYEITTVPIYITVQDIETQSFTKEPESADVAESGTLVFYCEVDHKEGTLIWSKDGIDISSDTVITGVDSRYSIVGDHSNGEYHLQITDIKYADIGQYTVRVSAGDNSQEITSSTVSLTVRAPTAPQEPKCSVSRINNNQTLQLKCESSGGDPPAILYWSGADNIVHGVHNQSSSVNVMMAEIVITHSLEGAVLTCMSNHVTFTESKTCSVGPIQTGLSLPPSMPLCSISNDNLILSDTALLSCESMGGNPPATLTWSKDNVVYNGEWLSTETEVRIGLEINLTRDMDGAIFTCAADHSAFNETKTCTVGPLNIVEIPWWLSVWFWLLLALLLLALIIILILCCCCCCRGMLPCGFCNYSDRCLACCPCLRYCVAPMKKSEKSEASTMIEADDAVLIGFSRGKQTSDLSTQTPGYLAEDGRYIKQVSQLEQFLKVTQEKETTNNSTHRDYKKTKKTTSKKDESSLSSSDSDVKEKKKKSGKHVMRGKGKTKGTRKTTVKVIQTQTTDIVDGDIQTKDDIKIDDTHDERRHSVTIINSDQNTRTQLVPGEMGEQHDYCTSCSPSESDDGILGTQYMPRPSSYKKHIITSNVVRTSTEKSEGTDQIGIRLIIYSIICEYKKKRIV</sequence>
<dbReference type="Pfam" id="PF07686">
    <property type="entry name" value="V-set"/>
    <property type="match status" value="1"/>
</dbReference>
<feature type="domain" description="Ig-like" evidence="10">
    <location>
        <begin position="499"/>
        <end position="592"/>
    </location>
</feature>
<dbReference type="CDD" id="cd00041">
    <property type="entry name" value="CUB"/>
    <property type="match status" value="1"/>
</dbReference>
<keyword evidence="8" id="KW-1133">Transmembrane helix</keyword>
<dbReference type="SUPFAM" id="SSF49854">
    <property type="entry name" value="Spermadhesin, CUB domain"/>
    <property type="match status" value="1"/>
</dbReference>
<gene>
    <name evidence="12" type="primary">LOC100376368</name>
</gene>
<dbReference type="RefSeq" id="XP_002735331.2">
    <property type="nucleotide sequence ID" value="XM_002735285.2"/>
</dbReference>
<keyword evidence="8" id="KW-0812">Transmembrane</keyword>
<dbReference type="SMART" id="SM00409">
    <property type="entry name" value="IG"/>
    <property type="match status" value="6"/>
</dbReference>
<evidence type="ECO:0000256" key="2">
    <source>
        <dbReference type="ARBA" id="ARBA00023136"/>
    </source>
</evidence>
<evidence type="ECO:0000256" key="4">
    <source>
        <dbReference type="ARBA" id="ARBA00023180"/>
    </source>
</evidence>
<feature type="compositionally biased region" description="Basic residues" evidence="7">
    <location>
        <begin position="1066"/>
        <end position="1088"/>
    </location>
</feature>
<dbReference type="PROSITE" id="PS50835">
    <property type="entry name" value="IG_LIKE"/>
    <property type="match status" value="5"/>
</dbReference>
<evidence type="ECO:0000256" key="1">
    <source>
        <dbReference type="ARBA" id="ARBA00004479"/>
    </source>
</evidence>
<organism evidence="11 12">
    <name type="scientific">Saccoglossus kowalevskii</name>
    <name type="common">Acorn worm</name>
    <dbReference type="NCBI Taxonomy" id="10224"/>
    <lineage>
        <taxon>Eukaryota</taxon>
        <taxon>Metazoa</taxon>
        <taxon>Hemichordata</taxon>
        <taxon>Enteropneusta</taxon>
        <taxon>Harrimaniidae</taxon>
        <taxon>Saccoglossus</taxon>
    </lineage>
</organism>
<dbReference type="InterPro" id="IPR051275">
    <property type="entry name" value="Cell_adhesion_signaling"/>
</dbReference>
<proteinExistence type="predicted"/>
<comment type="subcellular location">
    <subcellularLocation>
        <location evidence="1">Membrane</location>
        <topology evidence="1">Single-pass type I membrane protein</topology>
    </subcellularLocation>
</comment>
<keyword evidence="2 8" id="KW-0472">Membrane</keyword>
<evidence type="ECO:0000256" key="7">
    <source>
        <dbReference type="SAM" id="MobiDB-lite"/>
    </source>
</evidence>
<dbReference type="Gene3D" id="2.60.120.290">
    <property type="entry name" value="Spermadhesin, CUB domain"/>
    <property type="match status" value="1"/>
</dbReference>
<feature type="domain" description="CUB" evidence="9">
    <location>
        <begin position="46"/>
        <end position="176"/>
    </location>
</feature>
<dbReference type="Pfam" id="PF07679">
    <property type="entry name" value="I-set"/>
    <property type="match status" value="3"/>
</dbReference>
<evidence type="ECO:0000256" key="5">
    <source>
        <dbReference type="ARBA" id="ARBA00023319"/>
    </source>
</evidence>
<feature type="non-terminal residue" evidence="12">
    <location>
        <position position="1"/>
    </location>
</feature>
<name>A0ABM0GQX1_SACKO</name>
<evidence type="ECO:0000256" key="8">
    <source>
        <dbReference type="SAM" id="Phobius"/>
    </source>
</evidence>
<dbReference type="InterPro" id="IPR013783">
    <property type="entry name" value="Ig-like_fold"/>
</dbReference>
<dbReference type="InterPro" id="IPR035914">
    <property type="entry name" value="Sperma_CUB_dom_sf"/>
</dbReference>
<dbReference type="InterPro" id="IPR007110">
    <property type="entry name" value="Ig-like_dom"/>
</dbReference>
<evidence type="ECO:0000313" key="12">
    <source>
        <dbReference type="RefSeq" id="XP_002735331.2"/>
    </source>
</evidence>
<dbReference type="GeneID" id="100376368"/>
<dbReference type="PROSITE" id="PS01180">
    <property type="entry name" value="CUB"/>
    <property type="match status" value="1"/>
</dbReference>
<reference evidence="12" key="1">
    <citation type="submission" date="2025-08" db="UniProtKB">
        <authorList>
            <consortium name="RefSeq"/>
        </authorList>
    </citation>
    <scope>IDENTIFICATION</scope>
    <source>
        <tissue evidence="12">Testes</tissue>
    </source>
</reference>
<protein>
    <submittedName>
        <fullName evidence="12">Uncharacterized protein LOC100376368</fullName>
    </submittedName>
</protein>
<feature type="transmembrane region" description="Helical" evidence="8">
    <location>
        <begin position="910"/>
        <end position="934"/>
    </location>
</feature>
<dbReference type="InterPro" id="IPR013106">
    <property type="entry name" value="Ig_V-set"/>
</dbReference>
<keyword evidence="11" id="KW-1185">Reference proteome</keyword>
<feature type="domain" description="Ig-like" evidence="10">
    <location>
        <begin position="813"/>
        <end position="901"/>
    </location>
</feature>
<dbReference type="Proteomes" id="UP000694865">
    <property type="component" value="Unplaced"/>
</dbReference>
<evidence type="ECO:0000256" key="3">
    <source>
        <dbReference type="ARBA" id="ARBA00023157"/>
    </source>
</evidence>
<feature type="domain" description="Ig-like" evidence="10">
    <location>
        <begin position="391"/>
        <end position="485"/>
    </location>
</feature>
<feature type="domain" description="Ig-like" evidence="10">
    <location>
        <begin position="600"/>
        <end position="708"/>
    </location>
</feature>